<dbReference type="Proteomes" id="UP000734854">
    <property type="component" value="Unassembled WGS sequence"/>
</dbReference>
<evidence type="ECO:0000256" key="1">
    <source>
        <dbReference type="SAM" id="Phobius"/>
    </source>
</evidence>
<name>A0A8J5FB58_ZINOF</name>
<dbReference type="EMBL" id="JACMSC010000016">
    <property type="protein sequence ID" value="KAG6481836.1"/>
    <property type="molecule type" value="Genomic_DNA"/>
</dbReference>
<reference evidence="2 3" key="1">
    <citation type="submission" date="2020-08" db="EMBL/GenBank/DDBJ databases">
        <title>Plant Genome Project.</title>
        <authorList>
            <person name="Zhang R.-G."/>
        </authorList>
    </citation>
    <scope>NUCLEOTIDE SEQUENCE [LARGE SCALE GENOMIC DNA]</scope>
    <source>
        <tissue evidence="2">Rhizome</tissue>
    </source>
</reference>
<proteinExistence type="predicted"/>
<evidence type="ECO:0000313" key="2">
    <source>
        <dbReference type="EMBL" id="KAG6481836.1"/>
    </source>
</evidence>
<comment type="caution">
    <text evidence="2">The sequence shown here is derived from an EMBL/GenBank/DDBJ whole genome shotgun (WGS) entry which is preliminary data.</text>
</comment>
<keyword evidence="1" id="KW-0472">Membrane</keyword>
<keyword evidence="1" id="KW-1133">Transmembrane helix</keyword>
<protein>
    <submittedName>
        <fullName evidence="2">Uncharacterized protein</fullName>
    </submittedName>
</protein>
<feature type="transmembrane region" description="Helical" evidence="1">
    <location>
        <begin position="116"/>
        <end position="135"/>
    </location>
</feature>
<organism evidence="2 3">
    <name type="scientific">Zingiber officinale</name>
    <name type="common">Ginger</name>
    <name type="synonym">Amomum zingiber</name>
    <dbReference type="NCBI Taxonomy" id="94328"/>
    <lineage>
        <taxon>Eukaryota</taxon>
        <taxon>Viridiplantae</taxon>
        <taxon>Streptophyta</taxon>
        <taxon>Embryophyta</taxon>
        <taxon>Tracheophyta</taxon>
        <taxon>Spermatophyta</taxon>
        <taxon>Magnoliopsida</taxon>
        <taxon>Liliopsida</taxon>
        <taxon>Zingiberales</taxon>
        <taxon>Zingiberaceae</taxon>
        <taxon>Zingiber</taxon>
    </lineage>
</organism>
<gene>
    <name evidence="2" type="ORF">ZIOFF_058458</name>
</gene>
<keyword evidence="3" id="KW-1185">Reference proteome</keyword>
<dbReference type="AlphaFoldDB" id="A0A8J5FB58"/>
<keyword evidence="1" id="KW-0812">Transmembrane</keyword>
<accession>A0A8J5FB58</accession>
<evidence type="ECO:0000313" key="3">
    <source>
        <dbReference type="Proteomes" id="UP000734854"/>
    </source>
</evidence>
<sequence>MGTIVAGGYDVVVVGEIITKSHLIHFPAVEVRGGGSVPEIVDDYGRSSGHEEQEKRAPHDFSPLGIIAADSVMNQLETNTTWIILAAMFKGKSFSCKNHVRCSVQTDYMTALDLSGFWILTSIVLATYGNSALLYSELYMKRKEH</sequence>